<name>A0A5M6J0V7_9PROT</name>
<keyword evidence="3 4" id="KW-0472">Membrane</keyword>
<organism evidence="6 7">
    <name type="scientific">Rhodovastum atsumiense</name>
    <dbReference type="NCBI Taxonomy" id="504468"/>
    <lineage>
        <taxon>Bacteria</taxon>
        <taxon>Pseudomonadati</taxon>
        <taxon>Pseudomonadota</taxon>
        <taxon>Alphaproteobacteria</taxon>
        <taxon>Acetobacterales</taxon>
        <taxon>Acetobacteraceae</taxon>
        <taxon>Rhodovastum</taxon>
    </lineage>
</organism>
<evidence type="ECO:0000256" key="3">
    <source>
        <dbReference type="ARBA" id="ARBA00023136"/>
    </source>
</evidence>
<protein>
    <submittedName>
        <fullName evidence="6">Twin transmembrane helix small protein</fullName>
    </submittedName>
</protein>
<keyword evidence="7" id="KW-1185">Reference proteome</keyword>
<feature type="transmembrane region" description="Helical" evidence="4">
    <location>
        <begin position="6"/>
        <end position="28"/>
    </location>
</feature>
<feature type="domain" description="HIG1" evidence="5">
    <location>
        <begin position="1"/>
        <end position="64"/>
    </location>
</feature>
<keyword evidence="1 4" id="KW-0812">Transmembrane</keyword>
<dbReference type="Pfam" id="PF04588">
    <property type="entry name" value="HIG_1_N"/>
    <property type="match status" value="1"/>
</dbReference>
<evidence type="ECO:0000313" key="7">
    <source>
        <dbReference type="Proteomes" id="UP000325255"/>
    </source>
</evidence>
<evidence type="ECO:0000259" key="5">
    <source>
        <dbReference type="PROSITE" id="PS51503"/>
    </source>
</evidence>
<evidence type="ECO:0000313" key="6">
    <source>
        <dbReference type="EMBL" id="KAA5613285.1"/>
    </source>
</evidence>
<keyword evidence="2 4" id="KW-1133">Transmembrane helix</keyword>
<evidence type="ECO:0000256" key="4">
    <source>
        <dbReference type="SAM" id="Phobius"/>
    </source>
</evidence>
<accession>A0A5M6J0V7</accession>
<sequence length="64" mass="6804">MNTLLIILLVMAMAGVLGVLVAGMVGLVRGGGDPARSNRLMRWRVILQFAALALFALLLSLLGR</sequence>
<evidence type="ECO:0000256" key="2">
    <source>
        <dbReference type="ARBA" id="ARBA00022989"/>
    </source>
</evidence>
<dbReference type="PROSITE" id="PS51503">
    <property type="entry name" value="HIG1"/>
    <property type="match status" value="1"/>
</dbReference>
<dbReference type="AlphaFoldDB" id="A0A5M6J0V7"/>
<dbReference type="NCBIfam" id="NF033233">
    <property type="entry name" value="twin_helix"/>
    <property type="match status" value="1"/>
</dbReference>
<dbReference type="EMBL" id="VWPK01000007">
    <property type="protein sequence ID" value="KAA5613285.1"/>
    <property type="molecule type" value="Genomic_DNA"/>
</dbReference>
<evidence type="ECO:0000256" key="1">
    <source>
        <dbReference type="ARBA" id="ARBA00022692"/>
    </source>
</evidence>
<dbReference type="InterPro" id="IPR007667">
    <property type="entry name" value="Hypoxia_induced_domain"/>
</dbReference>
<dbReference type="Proteomes" id="UP000325255">
    <property type="component" value="Unassembled WGS sequence"/>
</dbReference>
<proteinExistence type="predicted"/>
<gene>
    <name evidence="6" type="ORF">F1189_06235</name>
</gene>
<reference evidence="6 7" key="1">
    <citation type="submission" date="2019-09" db="EMBL/GenBank/DDBJ databases">
        <title>Genome sequence of Rhodovastum atsumiense, a diverse member of the Acetobacteraceae family of non-sulfur purple photosynthetic bacteria.</title>
        <authorList>
            <person name="Meyer T."/>
            <person name="Kyndt J."/>
        </authorList>
    </citation>
    <scope>NUCLEOTIDE SEQUENCE [LARGE SCALE GENOMIC DNA]</scope>
    <source>
        <strain evidence="6 7">DSM 21279</strain>
    </source>
</reference>
<feature type="transmembrane region" description="Helical" evidence="4">
    <location>
        <begin position="40"/>
        <end position="62"/>
    </location>
</feature>
<dbReference type="RefSeq" id="WP_150039809.1">
    <property type="nucleotide sequence ID" value="NZ_OW485601.1"/>
</dbReference>
<comment type="caution">
    <text evidence="6">The sequence shown here is derived from an EMBL/GenBank/DDBJ whole genome shotgun (WGS) entry which is preliminary data.</text>
</comment>